<feature type="domain" description="Endonuclease/exonuclease/phosphatase" evidence="1">
    <location>
        <begin position="8"/>
        <end position="236"/>
    </location>
</feature>
<dbReference type="Proteomes" id="UP000317593">
    <property type="component" value="Unassembled WGS sequence"/>
</dbReference>
<dbReference type="EMBL" id="FXTH01000006">
    <property type="protein sequence ID" value="SMO58467.1"/>
    <property type="molecule type" value="Genomic_DNA"/>
</dbReference>
<keyword evidence="2" id="KW-0255">Endonuclease</keyword>
<keyword evidence="2" id="KW-0540">Nuclease</keyword>
<protein>
    <submittedName>
        <fullName evidence="2">Endonuclease/Exonuclease/phosphatase family protein</fullName>
    </submittedName>
</protein>
<reference evidence="2 3" key="1">
    <citation type="submission" date="2017-05" db="EMBL/GenBank/DDBJ databases">
        <authorList>
            <person name="Varghese N."/>
            <person name="Submissions S."/>
        </authorList>
    </citation>
    <scope>NUCLEOTIDE SEQUENCE [LARGE SCALE GENOMIC DNA]</scope>
    <source>
        <strain evidence="2 3">DSM 21194</strain>
    </source>
</reference>
<dbReference type="InterPro" id="IPR036691">
    <property type="entry name" value="Endo/exonu/phosph_ase_sf"/>
</dbReference>
<dbReference type="GO" id="GO:0004527">
    <property type="term" value="F:exonuclease activity"/>
    <property type="evidence" value="ECO:0007669"/>
    <property type="project" value="UniProtKB-KW"/>
</dbReference>
<dbReference type="SUPFAM" id="SSF56219">
    <property type="entry name" value="DNase I-like"/>
    <property type="match status" value="1"/>
</dbReference>
<dbReference type="RefSeq" id="WP_185958307.1">
    <property type="nucleotide sequence ID" value="NZ_FXTH01000006.1"/>
</dbReference>
<keyword evidence="2" id="KW-0378">Hydrolase</keyword>
<dbReference type="GO" id="GO:0004519">
    <property type="term" value="F:endonuclease activity"/>
    <property type="evidence" value="ECO:0007669"/>
    <property type="project" value="UniProtKB-KW"/>
</dbReference>
<sequence length="279" mass="31854">MAKAFSVASWNVEHFGATNKDRDKPKKPVAPIIDYLADQNADVVAVYEVVGKTVFDEIVTKMDDYQFHITEGPQTQEIMIGVKKSFTSFFTQKTEFKSGEALLRPGALLTLIIEGRNYPLLFLHLKSLGEPKGFGLRDDMTERAIHFKKVLNNADPGGNANFIFLGDLNTMGMNLTYSEKDISGEEEIERLRKRLAYRTVNMQVLQKTREVTYWPGSNSVYEPVNLDHVVASSHLAFSKFNGRNVDVRGWVDESTDEQKDAWTEKYWDHALLYFEVRKV</sequence>
<name>A0A521CG99_9BACT</name>
<dbReference type="AlphaFoldDB" id="A0A521CG99"/>
<dbReference type="InterPro" id="IPR005135">
    <property type="entry name" value="Endo/exonuclease/phosphatase"/>
</dbReference>
<evidence type="ECO:0000313" key="3">
    <source>
        <dbReference type="Proteomes" id="UP000317593"/>
    </source>
</evidence>
<gene>
    <name evidence="2" type="ORF">SAMN06265218_10650</name>
</gene>
<keyword evidence="3" id="KW-1185">Reference proteome</keyword>
<dbReference type="Gene3D" id="3.60.10.10">
    <property type="entry name" value="Endonuclease/exonuclease/phosphatase"/>
    <property type="match status" value="1"/>
</dbReference>
<accession>A0A521CG99</accession>
<keyword evidence="2" id="KW-0269">Exonuclease</keyword>
<organism evidence="2 3">
    <name type="scientific">Fodinibius sediminis</name>
    <dbReference type="NCBI Taxonomy" id="1214077"/>
    <lineage>
        <taxon>Bacteria</taxon>
        <taxon>Pseudomonadati</taxon>
        <taxon>Balneolota</taxon>
        <taxon>Balneolia</taxon>
        <taxon>Balneolales</taxon>
        <taxon>Balneolaceae</taxon>
        <taxon>Fodinibius</taxon>
    </lineage>
</organism>
<dbReference type="Pfam" id="PF03372">
    <property type="entry name" value="Exo_endo_phos"/>
    <property type="match status" value="1"/>
</dbReference>
<evidence type="ECO:0000313" key="2">
    <source>
        <dbReference type="EMBL" id="SMO58467.1"/>
    </source>
</evidence>
<proteinExistence type="predicted"/>
<evidence type="ECO:0000259" key="1">
    <source>
        <dbReference type="Pfam" id="PF03372"/>
    </source>
</evidence>